<dbReference type="PROSITE" id="PS50042">
    <property type="entry name" value="CNMP_BINDING_3"/>
    <property type="match status" value="1"/>
</dbReference>
<evidence type="ECO:0000259" key="1">
    <source>
        <dbReference type="PROSITE" id="PS50042"/>
    </source>
</evidence>
<evidence type="ECO:0000313" key="4">
    <source>
        <dbReference type="EMBL" id="CAF5173836.1"/>
    </source>
</evidence>
<name>A0A8S2S4U7_9BILA</name>
<protein>
    <recommendedName>
        <fullName evidence="1">Cyclic nucleotide-binding domain-containing protein</fullName>
    </recommendedName>
</protein>
<dbReference type="EMBL" id="CAJOBH010284698">
    <property type="protein sequence ID" value="CAF5173836.1"/>
    <property type="molecule type" value="Genomic_DNA"/>
</dbReference>
<dbReference type="InterPro" id="IPR000595">
    <property type="entry name" value="cNMP-bd_dom"/>
</dbReference>
<comment type="caution">
    <text evidence="2">The sequence shown here is derived from an EMBL/GenBank/DDBJ whole genome shotgun (WGS) entry which is preliminary data.</text>
</comment>
<feature type="domain" description="Cyclic nucleotide-binding" evidence="1">
    <location>
        <begin position="20"/>
        <end position="56"/>
    </location>
</feature>
<evidence type="ECO:0000313" key="3">
    <source>
        <dbReference type="EMBL" id="CAF5173806.1"/>
    </source>
</evidence>
<dbReference type="EMBL" id="CAJOBH010284665">
    <property type="protein sequence ID" value="CAF5173806.1"/>
    <property type="molecule type" value="Genomic_DNA"/>
</dbReference>
<feature type="non-terminal residue" evidence="2">
    <location>
        <position position="1"/>
    </location>
</feature>
<organism evidence="2 5">
    <name type="scientific">Rotaria magnacalcarata</name>
    <dbReference type="NCBI Taxonomy" id="392030"/>
    <lineage>
        <taxon>Eukaryota</taxon>
        <taxon>Metazoa</taxon>
        <taxon>Spiralia</taxon>
        <taxon>Gnathifera</taxon>
        <taxon>Rotifera</taxon>
        <taxon>Eurotatoria</taxon>
        <taxon>Bdelloidea</taxon>
        <taxon>Philodinida</taxon>
        <taxon>Philodinidae</taxon>
        <taxon>Rotaria</taxon>
    </lineage>
</organism>
<evidence type="ECO:0000313" key="2">
    <source>
        <dbReference type="EMBL" id="CAF4205493.1"/>
    </source>
</evidence>
<proteinExistence type="predicted"/>
<dbReference type="EMBL" id="CAJOBJ010019574">
    <property type="protein sequence ID" value="CAF4205493.1"/>
    <property type="molecule type" value="Genomic_DNA"/>
</dbReference>
<gene>
    <name evidence="3" type="ORF">BYL167_LOCUS77827</name>
    <name evidence="4" type="ORF">BYL167_LOCUS77834</name>
    <name evidence="2" type="ORF">GIL414_LOCUS21780</name>
</gene>
<accession>A0A8S2S4U7</accession>
<evidence type="ECO:0000313" key="5">
    <source>
        <dbReference type="Proteomes" id="UP000681720"/>
    </source>
</evidence>
<sequence length="56" mass="6678">EINDFIVPWLKQSLKKKQGIFQKISDDVIYDICKTIMIERRPAWDVVIRQNDRGDT</sequence>
<dbReference type="Proteomes" id="UP000681967">
    <property type="component" value="Unassembled WGS sequence"/>
</dbReference>
<reference evidence="2" key="1">
    <citation type="submission" date="2021-02" db="EMBL/GenBank/DDBJ databases">
        <authorList>
            <person name="Nowell W R."/>
        </authorList>
    </citation>
    <scope>NUCLEOTIDE SEQUENCE</scope>
</reference>
<dbReference type="AlphaFoldDB" id="A0A8S2S4U7"/>
<dbReference type="Proteomes" id="UP000681720">
    <property type="component" value="Unassembled WGS sequence"/>
</dbReference>